<dbReference type="RefSeq" id="WP_140192474.1">
    <property type="nucleotide sequence ID" value="NZ_CP065915.1"/>
</dbReference>
<comment type="caution">
    <text evidence="1">The sequence shown here is derived from an EMBL/GenBank/DDBJ whole genome shotgun (WGS) entry which is preliminary data.</text>
</comment>
<evidence type="ECO:0000313" key="1">
    <source>
        <dbReference type="EMBL" id="TNY31794.1"/>
    </source>
</evidence>
<name>A0A5C5GCB8_9RHOB</name>
<evidence type="ECO:0000313" key="2">
    <source>
        <dbReference type="Proteomes" id="UP000314011"/>
    </source>
</evidence>
<gene>
    <name evidence="1" type="ORF">FHY64_00370</name>
</gene>
<reference evidence="1 2" key="1">
    <citation type="submission" date="2019-06" db="EMBL/GenBank/DDBJ databases">
        <title>Genome of new Rhodobacteraceae sp. SM1903.</title>
        <authorList>
            <person name="Ren X."/>
        </authorList>
    </citation>
    <scope>NUCLEOTIDE SEQUENCE [LARGE SCALE GENOMIC DNA]</scope>
    <source>
        <strain evidence="1 2">SM1903</strain>
    </source>
</reference>
<dbReference type="OrthoDB" id="5196031at2"/>
<dbReference type="AlphaFoldDB" id="A0A5C5GCB8"/>
<protein>
    <submittedName>
        <fullName evidence="1">Uncharacterized protein</fullName>
    </submittedName>
</protein>
<keyword evidence="2" id="KW-1185">Reference proteome</keyword>
<dbReference type="Proteomes" id="UP000314011">
    <property type="component" value="Unassembled WGS sequence"/>
</dbReference>
<organism evidence="1 2">
    <name type="scientific">Pelagovum pacificum</name>
    <dbReference type="NCBI Taxonomy" id="2588711"/>
    <lineage>
        <taxon>Bacteria</taxon>
        <taxon>Pseudomonadati</taxon>
        <taxon>Pseudomonadota</taxon>
        <taxon>Alphaproteobacteria</taxon>
        <taxon>Rhodobacterales</taxon>
        <taxon>Paracoccaceae</taxon>
        <taxon>Pelagovum</taxon>
    </lineage>
</organism>
<accession>A0A5C5GCB8</accession>
<proteinExistence type="predicted"/>
<sequence length="102" mass="10623">MTRKLFATLAIGMLGFSASSEESFDVAFAGPPEQMLEELSTTGELGKPFGLWSHDAAAITRHPPLDVTAINLGAEPLINGDALGLSNLAGSLEALDKVIAAR</sequence>
<dbReference type="EMBL" id="VFFF01000001">
    <property type="protein sequence ID" value="TNY31794.1"/>
    <property type="molecule type" value="Genomic_DNA"/>
</dbReference>